<organism evidence="3 5">
    <name type="scientific">Venturia inaequalis</name>
    <name type="common">Apple scab fungus</name>
    <dbReference type="NCBI Taxonomy" id="5025"/>
    <lineage>
        <taxon>Eukaryota</taxon>
        <taxon>Fungi</taxon>
        <taxon>Dikarya</taxon>
        <taxon>Ascomycota</taxon>
        <taxon>Pezizomycotina</taxon>
        <taxon>Dothideomycetes</taxon>
        <taxon>Pleosporomycetidae</taxon>
        <taxon>Venturiales</taxon>
        <taxon>Venturiaceae</taxon>
        <taxon>Venturia</taxon>
    </lineage>
</organism>
<feature type="region of interest" description="Disordered" evidence="1">
    <location>
        <begin position="1163"/>
        <end position="1324"/>
    </location>
</feature>
<evidence type="ECO:0000313" key="3">
    <source>
        <dbReference type="EMBL" id="KAE9985790.1"/>
    </source>
</evidence>
<feature type="compositionally biased region" description="Polar residues" evidence="1">
    <location>
        <begin position="1289"/>
        <end position="1312"/>
    </location>
</feature>
<feature type="domain" description="Telomere-associated protein Rif1 N-terminal" evidence="2">
    <location>
        <begin position="332"/>
        <end position="561"/>
    </location>
</feature>
<feature type="compositionally biased region" description="Basic and acidic residues" evidence="1">
    <location>
        <begin position="1364"/>
        <end position="1378"/>
    </location>
</feature>
<feature type="compositionally biased region" description="Low complexity" evidence="1">
    <location>
        <begin position="1167"/>
        <end position="1177"/>
    </location>
</feature>
<feature type="compositionally biased region" description="Low complexity" evidence="1">
    <location>
        <begin position="29"/>
        <end position="39"/>
    </location>
</feature>
<dbReference type="Proteomes" id="UP000447873">
    <property type="component" value="Unassembled WGS sequence"/>
</dbReference>
<evidence type="ECO:0000313" key="6">
    <source>
        <dbReference type="Proteomes" id="UP000490939"/>
    </source>
</evidence>
<keyword evidence="6" id="KW-1185">Reference proteome</keyword>
<sequence>MSLLIDESVVPVFQVHSTTPPSSPPEFTPSPTRTTTTRISPPIDVESLLDIDSVLDDADRFLGGRSPSVIAHAGLPNTAKVAIHHQTPPSSIAASTPTKRRVTFWETPTSQKWSDGATPQPLPSSKKLRGLIPKPILKQRSPPAVYDPRKKMAEALKALATDNVDNILAQYNGLQDVLRMVDTCPEIETLFTTSKKELLRFVARDMVVRAETTQVQLNMARNVIEFLPLLVNRLGFEDGVKQECGKILDHSLDYLEIPESSFTEKPGQTVKVQRSHGFQLSNLTRLHLQFWTCQTLTNSLTEQHVRRINAVLERHWKKAEEAAKARDEDPTKNVENPYEKASSVQARLHVLQKLLHQVPGLMLKDAKRWLVRLLEETINPRHPQVRKIATDIGIATASDMGSRKEVAQAMLSIMTHTSKSKDRNYVQRRIVCLQKRLNGKDIDKDLVPDSWVFPLLYMQHPDVQSHAWSQLAAYRDVLKDCFKTDIPNRKLACWEALRKLISAEFGTGYSTQRLQDFWQWLENWIPTFFEKATEDEFKNPLFVSSVYTYFRVLQKAVPATHWQLASDVYLDQVWEICVVNVLSKMGQSGTTRTHKILACRILASLLEKLQADSLADIWAENEEFGAGLKNIQPLNVTWVRSRLPQILEVVLPFLEYDIVDGDGRKQDDELRVASTRMWAALLQTVSNTHNTMDFTSSSRKEFKKVMAHITNQLTSLWNTTASSPRSDVATAPFFSVLFAAVDILEPSNFAQNHIFSINGRSCDASTPSSKGSKAQSASLHLSAVMVKSLFAKAKLCDNRNIQSSLVRLWSLCMGSRNSRAEKLEYLRSLSESIHSVIQREGKADAGCKQGKLVFTPILKLATEAFLTSSNASSSIFDRPSYDHTQRIVEEAFGCTTPNTKQMQDLYSAMVSSIKADTASLNKTKPVDPAYVAPTGDTAVAIVLTAPYAKLVLRHLNDTRAADSQPTQKFLLEFSTIIVRHDRRLTSRVEFKNARALFESANERLVAKTIEQHLGDFHRTVSMVISTLYDQDKAVFKTETLRMLAELVDTLIDHVRSTPAQKQSILTFIQKGVSVLVRDDSSKVAAKSALAEKIEHLWKLAGDRMVTEISSNKQKWLKEHDDLLAAGISSPRLTICAWAHRFWNTQFDKADIVPGSEVAKALDRPQIVEPVVPAAPAPTEEPDEDNGSDSSDEEHALPKAATSPMQSAAVRSPVKQLVRPVLDTEIPSSPPVQPARQYLSPKKQTARSLFDTHNNSPDHIPSTPILTPGLDEENVPSSPIISSERRRSTVSHNSRSQASIRSPRSFAQNENVPSSPPAATSPIKTHRGAVIQIREDDDVPSSDPVQSSAVSEPSQPVKRGRGRPRKSDGLKSDGLKSDGLKSDGLISETLISSTELPSKARANEFVTAYKWRNRFHAHRPHISSIFQDHDPNGSSRYWMATASEFHKNNATKCSYIEKAFGCAPFQIWTTDCAPSHWSPELIQGVAELATVVKQGADASEVVTQVEEARNKRIADSQSAITRITVEDVEEVLAELREAELREAASREAELRKVQSKEDDLREAQLTPTEPARKRKRVTEAEVTSSQPRRKRNQSTPSESQGSQEPTSSRYSTRARSGPSKETSITANVKIRPERTPRTASWRGWVVVSESPEPQPEEVRLPDARKLRSKRKPDQDKLDGAGTPSIKRRKLDAPSTPTRSETEIRSDPVVNVTPGDPTGRNQDQVVHQKHRANKEKTPKEAGSGTTSISGSKTGSEDRQCKGSPSAWIQKFKDLLTDIPMFLWRPRDQQEVQDTFNQVWEKVREDKSGEEEE</sequence>
<protein>
    <recommendedName>
        <fullName evidence="2">Telomere-associated protein Rif1 N-terminal domain-containing protein</fullName>
    </recommendedName>
</protein>
<feature type="region of interest" description="Disordered" evidence="1">
    <location>
        <begin position="15"/>
        <end position="39"/>
    </location>
</feature>
<feature type="region of interest" description="Disordered" evidence="1">
    <location>
        <begin position="1336"/>
        <end position="1378"/>
    </location>
</feature>
<feature type="compositionally biased region" description="Acidic residues" evidence="1">
    <location>
        <begin position="1179"/>
        <end position="1191"/>
    </location>
</feature>
<comment type="caution">
    <text evidence="3">The sequence shown here is derived from an EMBL/GenBank/DDBJ whole genome shotgun (WGS) entry which is preliminary data.</text>
</comment>
<dbReference type="EMBL" id="WNWS01000037">
    <property type="protein sequence ID" value="KAE9985790.1"/>
    <property type="molecule type" value="Genomic_DNA"/>
</dbReference>
<feature type="compositionally biased region" description="Basic and acidic residues" evidence="1">
    <location>
        <begin position="1543"/>
        <end position="1561"/>
    </location>
</feature>
<name>A0A8H3VBT6_VENIN</name>
<feature type="compositionally biased region" description="Basic and acidic residues" evidence="1">
    <location>
        <begin position="1655"/>
        <end position="1677"/>
    </location>
</feature>
<feature type="region of interest" description="Disordered" evidence="1">
    <location>
        <begin position="1543"/>
        <end position="1762"/>
    </location>
</feature>
<accession>A0A8H3VBT6</accession>
<reference evidence="3 5" key="1">
    <citation type="submission" date="2018-12" db="EMBL/GenBank/DDBJ databases">
        <title>Venturia inaequalis Genome Resource.</title>
        <authorList>
            <person name="Lichtner F.J."/>
        </authorList>
    </citation>
    <scope>NUCLEOTIDE SEQUENCE [LARGE SCALE GENOMIC DNA]</scope>
    <source>
        <strain evidence="3 5">120213</strain>
        <strain evidence="4 6">DMI_063113</strain>
    </source>
</reference>
<proteinExistence type="predicted"/>
<dbReference type="InterPro" id="IPR022031">
    <property type="entry name" value="Rif1_N"/>
</dbReference>
<dbReference type="InterPro" id="IPR016024">
    <property type="entry name" value="ARM-type_fold"/>
</dbReference>
<evidence type="ECO:0000313" key="4">
    <source>
        <dbReference type="EMBL" id="KAE9993948.1"/>
    </source>
</evidence>
<gene>
    <name evidence="4" type="ORF">EG327_002282</name>
    <name evidence="3" type="ORF">EG328_006911</name>
</gene>
<dbReference type="Pfam" id="PF12231">
    <property type="entry name" value="Rif1_N"/>
    <property type="match status" value="1"/>
</dbReference>
<feature type="region of interest" description="Disordered" evidence="1">
    <location>
        <begin position="109"/>
        <end position="128"/>
    </location>
</feature>
<evidence type="ECO:0000313" key="5">
    <source>
        <dbReference type="Proteomes" id="UP000447873"/>
    </source>
</evidence>
<feature type="compositionally biased region" description="Polar residues" evidence="1">
    <location>
        <begin position="1241"/>
        <end position="1256"/>
    </location>
</feature>
<evidence type="ECO:0000256" key="1">
    <source>
        <dbReference type="SAM" id="MobiDB-lite"/>
    </source>
</evidence>
<feature type="compositionally biased region" description="Low complexity" evidence="1">
    <location>
        <begin position="1740"/>
        <end position="1751"/>
    </location>
</feature>
<feature type="compositionally biased region" description="Low complexity" evidence="1">
    <location>
        <begin position="1340"/>
        <end position="1350"/>
    </location>
</feature>
<dbReference type="SUPFAM" id="SSF48371">
    <property type="entry name" value="ARM repeat"/>
    <property type="match status" value="1"/>
</dbReference>
<evidence type="ECO:0000259" key="2">
    <source>
        <dbReference type="Pfam" id="PF12231"/>
    </source>
</evidence>
<dbReference type="EMBL" id="WNWR01000017">
    <property type="protein sequence ID" value="KAE9993948.1"/>
    <property type="molecule type" value="Genomic_DNA"/>
</dbReference>
<dbReference type="Proteomes" id="UP000490939">
    <property type="component" value="Unassembled WGS sequence"/>
</dbReference>
<feature type="compositionally biased region" description="Polar residues" evidence="1">
    <location>
        <begin position="1592"/>
        <end position="1625"/>
    </location>
</feature>